<dbReference type="GO" id="GO:0003984">
    <property type="term" value="F:acetolactate synthase activity"/>
    <property type="evidence" value="ECO:0007669"/>
    <property type="project" value="UniProtKB-EC"/>
</dbReference>
<dbReference type="InterPro" id="IPR045229">
    <property type="entry name" value="TPP_enz"/>
</dbReference>
<keyword evidence="5 9" id="KW-0028">Amino-acid biosynthesis</keyword>
<dbReference type="InterPro" id="IPR012001">
    <property type="entry name" value="Thiamin_PyroP_enz_TPP-bd_dom"/>
</dbReference>
<keyword evidence="9" id="KW-0460">Magnesium</keyword>
<protein>
    <recommendedName>
        <fullName evidence="4 9">Acetolactate synthase</fullName>
        <ecNumber evidence="4 9">2.2.1.6</ecNumber>
    </recommendedName>
</protein>
<evidence type="ECO:0000313" key="14">
    <source>
        <dbReference type="Proteomes" id="UP001486565"/>
    </source>
</evidence>
<keyword evidence="7 9" id="KW-0100">Branched-chain amino acid biosynthesis</keyword>
<dbReference type="InterPro" id="IPR011766">
    <property type="entry name" value="TPP_enzyme_TPP-bd"/>
</dbReference>
<evidence type="ECO:0000259" key="12">
    <source>
        <dbReference type="Pfam" id="PF02776"/>
    </source>
</evidence>
<evidence type="ECO:0000256" key="8">
    <source>
        <dbReference type="ARBA" id="ARBA00048670"/>
    </source>
</evidence>
<feature type="domain" description="Thiamine pyrophosphate enzyme central" evidence="10">
    <location>
        <begin position="190"/>
        <end position="324"/>
    </location>
</feature>
<evidence type="ECO:0000256" key="4">
    <source>
        <dbReference type="ARBA" id="ARBA00013145"/>
    </source>
</evidence>
<comment type="pathway">
    <text evidence="2 9">Amino-acid biosynthesis; L-valine biosynthesis; L-valine from pyruvate: step 1/4.</text>
</comment>
<comment type="cofactor">
    <cofactor evidence="9">
        <name>thiamine diphosphate</name>
        <dbReference type="ChEBI" id="CHEBI:58937"/>
    </cofactor>
    <text evidence="9">Binds 1 thiamine pyrophosphate per subunit.</text>
</comment>
<keyword evidence="6 9" id="KW-0786">Thiamine pyrophosphate</keyword>
<dbReference type="Pfam" id="PF00205">
    <property type="entry name" value="TPP_enzyme_M"/>
    <property type="match status" value="1"/>
</dbReference>
<dbReference type="RefSeq" id="WP_341877910.1">
    <property type="nucleotide sequence ID" value="NZ_CP121687.1"/>
</dbReference>
<proteinExistence type="inferred from homology"/>
<evidence type="ECO:0000256" key="6">
    <source>
        <dbReference type="ARBA" id="ARBA00023052"/>
    </source>
</evidence>
<dbReference type="PANTHER" id="PTHR18968">
    <property type="entry name" value="THIAMINE PYROPHOSPHATE ENZYMES"/>
    <property type="match status" value="1"/>
</dbReference>
<dbReference type="SUPFAM" id="SSF52518">
    <property type="entry name" value="Thiamin diphosphate-binding fold (THDP-binding)"/>
    <property type="match status" value="2"/>
</dbReference>
<evidence type="ECO:0000256" key="1">
    <source>
        <dbReference type="ARBA" id="ARBA00004974"/>
    </source>
</evidence>
<dbReference type="PANTHER" id="PTHR18968:SF13">
    <property type="entry name" value="ACETOLACTATE SYNTHASE CATALYTIC SUBUNIT, MITOCHONDRIAL"/>
    <property type="match status" value="1"/>
</dbReference>
<gene>
    <name evidence="13" type="primary">ilvB</name>
    <name evidence="13" type="ORF">QBE51_05355</name>
</gene>
<name>A0ABZ2Y6K0_9FIRM</name>
<evidence type="ECO:0000256" key="9">
    <source>
        <dbReference type="RuleBase" id="RU003591"/>
    </source>
</evidence>
<dbReference type="SUPFAM" id="SSF52467">
    <property type="entry name" value="DHS-like NAD/FAD-binding domain"/>
    <property type="match status" value="1"/>
</dbReference>
<dbReference type="InterPro" id="IPR012846">
    <property type="entry name" value="Acetolactate_synth_lsu"/>
</dbReference>
<reference evidence="13 14" key="1">
    <citation type="submission" date="2023-03" db="EMBL/GenBank/DDBJ databases">
        <title>Novel Species.</title>
        <authorList>
            <person name="Ma S."/>
        </authorList>
    </citation>
    <scope>NUCLEOTIDE SEQUENCE [LARGE SCALE GENOMIC DNA]</scope>
    <source>
        <strain evidence="13 14">LIND6LT2</strain>
    </source>
</reference>
<dbReference type="InterPro" id="IPR029035">
    <property type="entry name" value="DHS-like_NAD/FAD-binding_dom"/>
</dbReference>
<keyword evidence="9" id="KW-0479">Metal-binding</keyword>
<feature type="domain" description="Thiamine pyrophosphate enzyme TPP-binding" evidence="11">
    <location>
        <begin position="380"/>
        <end position="527"/>
    </location>
</feature>
<dbReference type="EMBL" id="CP121687">
    <property type="protein sequence ID" value="WZL70949.1"/>
    <property type="molecule type" value="Genomic_DNA"/>
</dbReference>
<dbReference type="Gene3D" id="3.40.50.1220">
    <property type="entry name" value="TPP-binding domain"/>
    <property type="match status" value="1"/>
</dbReference>
<dbReference type="NCBIfam" id="TIGR00118">
    <property type="entry name" value="acolac_lg"/>
    <property type="match status" value="1"/>
</dbReference>
<evidence type="ECO:0000256" key="2">
    <source>
        <dbReference type="ARBA" id="ARBA00005025"/>
    </source>
</evidence>
<dbReference type="EC" id="2.2.1.6" evidence="4 9"/>
<organism evidence="13 14">
    <name type="scientific">Defluviitalea saccharophila</name>
    <dbReference type="NCBI Taxonomy" id="879970"/>
    <lineage>
        <taxon>Bacteria</taxon>
        <taxon>Bacillati</taxon>
        <taxon>Bacillota</taxon>
        <taxon>Clostridia</taxon>
        <taxon>Lachnospirales</taxon>
        <taxon>Defluviitaleaceae</taxon>
        <taxon>Defluviitalea</taxon>
    </lineage>
</organism>
<sequence>MKAAEAIVECLKREEVTTVFGYPGAAIMPLYEALRKSAIRHILVRQEQAAAHSASGYARTSGKVGVCIATSGPGATNLITGIATAYMDSIPLVAFTGQVKSTLIGRDVFQEVDITGATEPFIKHSYLVKDAKDLPRIIKEAFHIAKTGRPGPVLIDIPVDILNETIEFYYDKEINIRGYKPTYTGHIGQIKRALRRLRDSKKPIICIGGGIVSAKAEKELLAFAEKAKIPVVCTLMGLGGMNHNSPYYIGMVGSHGHKVANKAVSEADVAVFMGARIADRATGGSKLFAKNADIIHIDVDPAEIGKNLGTSIPVVGDVRNILEQFLEMAEPLHTDEWVQYLRDLKANDKKDRKPTKNVNPKYAIKLLSEFLDKNAILVGDVGQNQMWSALNFNIFDDRKFFTSGGLGTMGYSLPAAIGAAIAAPERQVVATMGDGGFQMSLFELATLKQNKVKLIILLFNNTGLGMVREMQYKNYKAEYGVDLSGNPDFIKLADAYGIKGRRVFQDDELKEVFDEAIHSDETFLIECIVDPKESTL</sequence>
<comment type="similarity">
    <text evidence="3 9">Belongs to the TPP enzyme family.</text>
</comment>
<evidence type="ECO:0000313" key="13">
    <source>
        <dbReference type="EMBL" id="WZL70949.1"/>
    </source>
</evidence>
<comment type="cofactor">
    <cofactor evidence="9">
        <name>Mg(2+)</name>
        <dbReference type="ChEBI" id="CHEBI:18420"/>
    </cofactor>
    <text evidence="9">Binds 1 Mg(2+) ion per subunit.</text>
</comment>
<keyword evidence="14" id="KW-1185">Reference proteome</keyword>
<dbReference type="Pfam" id="PF02776">
    <property type="entry name" value="TPP_enzyme_N"/>
    <property type="match status" value="1"/>
</dbReference>
<evidence type="ECO:0000256" key="5">
    <source>
        <dbReference type="ARBA" id="ARBA00022605"/>
    </source>
</evidence>
<dbReference type="CDD" id="cd07035">
    <property type="entry name" value="TPP_PYR_POX_like"/>
    <property type="match status" value="1"/>
</dbReference>
<dbReference type="Pfam" id="PF02775">
    <property type="entry name" value="TPP_enzyme_C"/>
    <property type="match status" value="1"/>
</dbReference>
<comment type="catalytic activity">
    <reaction evidence="8 9">
        <text>2 pyruvate + H(+) = (2S)-2-acetolactate + CO2</text>
        <dbReference type="Rhea" id="RHEA:25249"/>
        <dbReference type="ChEBI" id="CHEBI:15361"/>
        <dbReference type="ChEBI" id="CHEBI:15378"/>
        <dbReference type="ChEBI" id="CHEBI:16526"/>
        <dbReference type="ChEBI" id="CHEBI:58476"/>
        <dbReference type="EC" id="2.2.1.6"/>
    </reaction>
</comment>
<accession>A0ABZ2Y6K0</accession>
<evidence type="ECO:0000256" key="3">
    <source>
        <dbReference type="ARBA" id="ARBA00007812"/>
    </source>
</evidence>
<feature type="domain" description="Thiamine pyrophosphate enzyme N-terminal TPP-binding" evidence="12">
    <location>
        <begin position="1"/>
        <end position="115"/>
    </location>
</feature>
<keyword evidence="9 13" id="KW-0808">Transferase</keyword>
<dbReference type="InterPro" id="IPR012000">
    <property type="entry name" value="Thiamin_PyroP_enz_cen_dom"/>
</dbReference>
<evidence type="ECO:0000256" key="7">
    <source>
        <dbReference type="ARBA" id="ARBA00023304"/>
    </source>
</evidence>
<comment type="pathway">
    <text evidence="1 9">Amino-acid biosynthesis; L-isoleucine biosynthesis; L-isoleucine from 2-oxobutanoate: step 1/4.</text>
</comment>
<evidence type="ECO:0000259" key="11">
    <source>
        <dbReference type="Pfam" id="PF02775"/>
    </source>
</evidence>
<dbReference type="InterPro" id="IPR029061">
    <property type="entry name" value="THDP-binding"/>
</dbReference>
<evidence type="ECO:0000259" key="10">
    <source>
        <dbReference type="Pfam" id="PF00205"/>
    </source>
</evidence>
<dbReference type="Gene3D" id="3.40.50.970">
    <property type="match status" value="2"/>
</dbReference>
<dbReference type="Proteomes" id="UP001486565">
    <property type="component" value="Chromosome"/>
</dbReference>